<proteinExistence type="predicted"/>
<protein>
    <recommendedName>
        <fullName evidence="3">Phage protein</fullName>
    </recommendedName>
</protein>
<name>A0ABD6SR75_BACTU</name>
<dbReference type="RefSeq" id="WP_044797995.1">
    <property type="nucleotide sequence ID" value="NZ_CP083129.1"/>
</dbReference>
<evidence type="ECO:0008006" key="3">
    <source>
        <dbReference type="Google" id="ProtNLM"/>
    </source>
</evidence>
<evidence type="ECO:0000313" key="2">
    <source>
        <dbReference type="Proteomes" id="UP000220502"/>
    </source>
</evidence>
<dbReference type="EMBL" id="NTXF01000029">
    <property type="protein sequence ID" value="PEX47489.1"/>
    <property type="molecule type" value="Genomic_DNA"/>
</dbReference>
<sequence length="87" mass="9814">MQLTKLEKAIAIGSILSGIKGEEFKEYVEVEKIPQVIKEVEALADKTTRKVKKEADISLISKLIYSFLEESKSVESNERIQNQTTEA</sequence>
<gene>
    <name evidence="1" type="ORF">CN461_18815</name>
</gene>
<dbReference type="Proteomes" id="UP000220502">
    <property type="component" value="Unassembled WGS sequence"/>
</dbReference>
<comment type="caution">
    <text evidence="1">The sequence shown here is derived from an EMBL/GenBank/DDBJ whole genome shotgun (WGS) entry which is preliminary data.</text>
</comment>
<reference evidence="1 2" key="1">
    <citation type="submission" date="2017-09" db="EMBL/GenBank/DDBJ databases">
        <title>Large-scale bioinformatics analysis of Bacillus genomes uncovers conserved roles of natural products in bacterial physiology.</title>
        <authorList>
            <consortium name="Agbiome Team Llc"/>
            <person name="Bleich R.M."/>
            <person name="Kirk G.J."/>
            <person name="Santa Maria K.C."/>
            <person name="Allen S.E."/>
            <person name="Farag S."/>
            <person name="Shank E.A."/>
            <person name="Bowers A."/>
        </authorList>
    </citation>
    <scope>NUCLEOTIDE SEQUENCE [LARGE SCALE GENOMIC DNA]</scope>
    <source>
        <strain evidence="1 2">AFS007900</strain>
    </source>
</reference>
<evidence type="ECO:0000313" key="1">
    <source>
        <dbReference type="EMBL" id="PEX47489.1"/>
    </source>
</evidence>
<accession>A0ABD6SR75</accession>
<dbReference type="AlphaFoldDB" id="A0ABD6SR75"/>
<organism evidence="1 2">
    <name type="scientific">Bacillus thuringiensis</name>
    <dbReference type="NCBI Taxonomy" id="1428"/>
    <lineage>
        <taxon>Bacteria</taxon>
        <taxon>Bacillati</taxon>
        <taxon>Bacillota</taxon>
        <taxon>Bacilli</taxon>
        <taxon>Bacillales</taxon>
        <taxon>Bacillaceae</taxon>
        <taxon>Bacillus</taxon>
        <taxon>Bacillus cereus group</taxon>
    </lineage>
</organism>